<dbReference type="EMBL" id="JBGFSN010000001">
    <property type="protein sequence ID" value="MFH8132614.1"/>
    <property type="molecule type" value="Genomic_DNA"/>
</dbReference>
<reference evidence="9 10" key="1">
    <citation type="submission" date="2024-08" db="EMBL/GenBank/DDBJ databases">
        <title>Pantoea ronii - a newly identified human opportunistic pathogen.</title>
        <authorList>
            <person name="Keidar-Friedman D."/>
            <person name="Sorek N."/>
            <person name="Leshin-Carmel D."/>
            <person name="Tsur A."/>
            <person name="Amsalem M."/>
            <person name="Tolkach D."/>
            <person name="Brosh-Nissimov T."/>
        </authorList>
    </citation>
    <scope>NUCLEOTIDE SEQUENCE [LARGE SCALE GENOMIC DNA]</scope>
    <source>
        <strain evidence="9 10">AA23256</strain>
    </source>
</reference>
<proteinExistence type="predicted"/>
<feature type="transmembrane region" description="Helical" evidence="8">
    <location>
        <begin position="12"/>
        <end position="34"/>
    </location>
</feature>
<evidence type="ECO:0000256" key="3">
    <source>
        <dbReference type="ARBA" id="ARBA00022481"/>
    </source>
</evidence>
<comment type="subcellular location">
    <subcellularLocation>
        <location evidence="1">Cell inner membrane</location>
        <topology evidence="1">Single-pass membrane protein</topology>
    </subcellularLocation>
</comment>
<gene>
    <name evidence="9" type="ORF">ABU178_00220</name>
</gene>
<sequence length="197" mass="22962">MNRRHKNQQGFTLLEVLIATLIFSIMSVMGWQLLRGANEISGQMQHKTASASELQRLWLILRRDLYQVVAAEPLITVSEQSFSWTTKNPFSELNDAEHRQIRKVIWQLKEHQLVRTIQVEGGIRSEHVFLQDVVSVKWSFYDGGWKTQWRADARPDRVAAEFSLADGRSWRWVFHTDAGNLMRVIELDNRTTERAAE</sequence>
<accession>A0ABW7PS36</accession>
<dbReference type="PANTHER" id="PTHR39583:SF2">
    <property type="entry name" value="TYPE II SECRETION SYSTEM PROTEIN J"/>
    <property type="match status" value="1"/>
</dbReference>
<evidence type="ECO:0000256" key="6">
    <source>
        <dbReference type="ARBA" id="ARBA00022989"/>
    </source>
</evidence>
<keyword evidence="2" id="KW-1003">Cell membrane</keyword>
<name>A0ABW7PS36_9GAMM</name>
<evidence type="ECO:0000256" key="4">
    <source>
        <dbReference type="ARBA" id="ARBA00022519"/>
    </source>
</evidence>
<keyword evidence="3" id="KW-0488">Methylation</keyword>
<keyword evidence="6 8" id="KW-1133">Transmembrane helix</keyword>
<evidence type="ECO:0000256" key="7">
    <source>
        <dbReference type="ARBA" id="ARBA00023136"/>
    </source>
</evidence>
<organism evidence="9 10">
    <name type="scientific">Pantoea osteomyelitidis</name>
    <dbReference type="NCBI Taxonomy" id="3230026"/>
    <lineage>
        <taxon>Bacteria</taxon>
        <taxon>Pseudomonadati</taxon>
        <taxon>Pseudomonadota</taxon>
        <taxon>Gammaproteobacteria</taxon>
        <taxon>Enterobacterales</taxon>
        <taxon>Erwiniaceae</taxon>
        <taxon>Pantoea</taxon>
    </lineage>
</organism>
<evidence type="ECO:0000256" key="5">
    <source>
        <dbReference type="ARBA" id="ARBA00022692"/>
    </source>
</evidence>
<dbReference type="Pfam" id="PF07963">
    <property type="entry name" value="N_methyl"/>
    <property type="match status" value="1"/>
</dbReference>
<dbReference type="InterPro" id="IPR045584">
    <property type="entry name" value="Pilin-like"/>
</dbReference>
<evidence type="ECO:0000313" key="10">
    <source>
        <dbReference type="Proteomes" id="UP001611251"/>
    </source>
</evidence>
<comment type="caution">
    <text evidence="9">The sequence shown here is derived from an EMBL/GenBank/DDBJ whole genome shotgun (WGS) entry which is preliminary data.</text>
</comment>
<dbReference type="RefSeq" id="WP_397210817.1">
    <property type="nucleotide sequence ID" value="NZ_JBGFSN010000001.1"/>
</dbReference>
<keyword evidence="7 8" id="KW-0472">Membrane</keyword>
<protein>
    <submittedName>
        <fullName evidence="9">Prepilin-type N-terminal cleavage/methylation domain-containing protein</fullName>
    </submittedName>
</protein>
<dbReference type="InterPro" id="IPR051621">
    <property type="entry name" value="T2SS_protein_J"/>
</dbReference>
<dbReference type="SUPFAM" id="SSF54523">
    <property type="entry name" value="Pili subunits"/>
    <property type="match status" value="1"/>
</dbReference>
<keyword evidence="10" id="KW-1185">Reference proteome</keyword>
<dbReference type="InterPro" id="IPR012902">
    <property type="entry name" value="N_methyl_site"/>
</dbReference>
<evidence type="ECO:0000313" key="9">
    <source>
        <dbReference type="EMBL" id="MFH8132614.1"/>
    </source>
</evidence>
<dbReference type="PROSITE" id="PS00409">
    <property type="entry name" value="PROKAR_NTER_METHYL"/>
    <property type="match status" value="1"/>
</dbReference>
<dbReference type="Proteomes" id="UP001611251">
    <property type="component" value="Unassembled WGS sequence"/>
</dbReference>
<dbReference type="NCBIfam" id="TIGR02532">
    <property type="entry name" value="IV_pilin_GFxxxE"/>
    <property type="match status" value="1"/>
</dbReference>
<evidence type="ECO:0000256" key="2">
    <source>
        <dbReference type="ARBA" id="ARBA00022475"/>
    </source>
</evidence>
<dbReference type="PANTHER" id="PTHR39583">
    <property type="entry name" value="TYPE II SECRETION SYSTEM PROTEIN J-RELATED"/>
    <property type="match status" value="1"/>
</dbReference>
<evidence type="ECO:0000256" key="8">
    <source>
        <dbReference type="SAM" id="Phobius"/>
    </source>
</evidence>
<keyword evidence="4" id="KW-0997">Cell inner membrane</keyword>
<keyword evidence="5 8" id="KW-0812">Transmembrane</keyword>
<evidence type="ECO:0000256" key="1">
    <source>
        <dbReference type="ARBA" id="ARBA00004377"/>
    </source>
</evidence>